<accession>A0AAN7ILU9</accession>
<proteinExistence type="predicted"/>
<dbReference type="GO" id="GO:0004714">
    <property type="term" value="F:transmembrane receptor protein tyrosine kinase activity"/>
    <property type="evidence" value="ECO:0007669"/>
    <property type="project" value="InterPro"/>
</dbReference>
<feature type="region of interest" description="Disordered" evidence="1">
    <location>
        <begin position="245"/>
        <end position="269"/>
    </location>
</feature>
<reference evidence="3 4" key="1">
    <citation type="journal article" date="2023" name="G3 (Bethesda)">
        <title>A haplotype-resolved chromosome-scale genome for Quercus rubra L. provides insights into the genetics of adaptive traits for red oak species.</title>
        <authorList>
            <person name="Kapoor B."/>
            <person name="Jenkins J."/>
            <person name="Schmutz J."/>
            <person name="Zhebentyayeva T."/>
            <person name="Kuelheim C."/>
            <person name="Coggeshall M."/>
            <person name="Heim C."/>
            <person name="Lasky J.R."/>
            <person name="Leites L."/>
            <person name="Islam-Faridi N."/>
            <person name="Romero-Severson J."/>
            <person name="DeLeo V.L."/>
            <person name="Lucas S.M."/>
            <person name="Lazic D."/>
            <person name="Gailing O."/>
            <person name="Carlson J."/>
            <person name="Staton M."/>
        </authorList>
    </citation>
    <scope>NUCLEOTIDE SEQUENCE [LARGE SCALE GENOMIC DNA]</scope>
    <source>
        <strain evidence="3">Pseudo-F2</strain>
    </source>
</reference>
<dbReference type="AlphaFoldDB" id="A0AAN7ILU9"/>
<feature type="transmembrane region" description="Helical" evidence="2">
    <location>
        <begin position="275"/>
        <end position="297"/>
    </location>
</feature>
<keyword evidence="4" id="KW-1185">Reference proteome</keyword>
<evidence type="ECO:0000313" key="3">
    <source>
        <dbReference type="EMBL" id="KAK4582159.1"/>
    </source>
</evidence>
<feature type="compositionally biased region" description="Basic and acidic residues" evidence="1">
    <location>
        <begin position="309"/>
        <end position="325"/>
    </location>
</feature>
<evidence type="ECO:0000256" key="1">
    <source>
        <dbReference type="SAM" id="MobiDB-lite"/>
    </source>
</evidence>
<evidence type="ECO:0008006" key="5">
    <source>
        <dbReference type="Google" id="ProtNLM"/>
    </source>
</evidence>
<dbReference type="Proteomes" id="UP001324115">
    <property type="component" value="Unassembled WGS sequence"/>
</dbReference>
<evidence type="ECO:0000256" key="2">
    <source>
        <dbReference type="SAM" id="Phobius"/>
    </source>
</evidence>
<name>A0AAN7ILU9_QUERU</name>
<comment type="caution">
    <text evidence="3">The sequence shown here is derived from an EMBL/GenBank/DDBJ whole genome shotgun (WGS) entry which is preliminary data.</text>
</comment>
<keyword evidence="2" id="KW-1133">Transmembrane helix</keyword>
<dbReference type="Gene3D" id="3.30.200.20">
    <property type="entry name" value="Phosphorylase Kinase, domain 1"/>
    <property type="match status" value="1"/>
</dbReference>
<evidence type="ECO:0000313" key="4">
    <source>
        <dbReference type="Proteomes" id="UP001324115"/>
    </source>
</evidence>
<gene>
    <name evidence="3" type="ORF">RGQ29_025360</name>
</gene>
<feature type="region of interest" description="Disordered" evidence="1">
    <location>
        <begin position="309"/>
        <end position="334"/>
    </location>
</feature>
<dbReference type="EMBL" id="JAXUIC010000007">
    <property type="protein sequence ID" value="KAK4582159.1"/>
    <property type="molecule type" value="Genomic_DNA"/>
</dbReference>
<dbReference type="Gene3D" id="2.60.120.430">
    <property type="entry name" value="Galactose-binding lectin"/>
    <property type="match status" value="1"/>
</dbReference>
<sequence length="387" mass="42021">MNWACAAQTTEALNFAFLVKEYSISVEGATLDISFLPSAKAPKAYAFVNGIEIVSMPDIYSSTDGSLMIVGLNAPFYIDNNTALENVYPLNVGGNDISPSHDMGLYRSWGDDLPYIYGAAFGVLYSADNMTIQYPTSIPSFVAPLDVYATARSMGPNPNINLAYNLTWIFTVDSGFSYLVRLHFCLAGVPVYEDYLVLVPNGSPQKNMWLALHPNPSSKPNYYDAILNGVEIFKVNGTNGNLAGPNPIPAPKQDVIDPTRARPSSGHGKTKNQKAIIIGVITSGIVLAFVIGSFVVASYRCQHGKDLSAREVPSRWHQEQGHGKDSSASGVPSRWHQEYGRGFTKNLCRRFSFAEIKAATKDFDEALLLGFGGFGKVYKGEINGGAT</sequence>
<dbReference type="PANTHER" id="PTHR34590">
    <property type="entry name" value="OS03G0124300 PROTEIN-RELATED"/>
    <property type="match status" value="1"/>
</dbReference>
<dbReference type="InterPro" id="IPR045272">
    <property type="entry name" value="ANXUR1/2-like"/>
</dbReference>
<protein>
    <recommendedName>
        <fullName evidence="5">Malectin-like domain-containing protein</fullName>
    </recommendedName>
</protein>
<dbReference type="FunFam" id="2.60.120.430:FF:000007">
    <property type="entry name" value="FERONIA receptor-like kinase"/>
    <property type="match status" value="1"/>
</dbReference>
<dbReference type="PANTHER" id="PTHR34590:SF5">
    <property type="entry name" value="OS04G0586500 PROTEIN"/>
    <property type="match status" value="1"/>
</dbReference>
<keyword evidence="2" id="KW-0472">Membrane</keyword>
<keyword evidence="2" id="KW-0812">Transmembrane</keyword>
<organism evidence="3 4">
    <name type="scientific">Quercus rubra</name>
    <name type="common">Northern red oak</name>
    <name type="synonym">Quercus borealis</name>
    <dbReference type="NCBI Taxonomy" id="3512"/>
    <lineage>
        <taxon>Eukaryota</taxon>
        <taxon>Viridiplantae</taxon>
        <taxon>Streptophyta</taxon>
        <taxon>Embryophyta</taxon>
        <taxon>Tracheophyta</taxon>
        <taxon>Spermatophyta</taxon>
        <taxon>Magnoliopsida</taxon>
        <taxon>eudicotyledons</taxon>
        <taxon>Gunneridae</taxon>
        <taxon>Pentapetalae</taxon>
        <taxon>rosids</taxon>
        <taxon>fabids</taxon>
        <taxon>Fagales</taxon>
        <taxon>Fagaceae</taxon>
        <taxon>Quercus</taxon>
    </lineage>
</organism>